<dbReference type="AlphaFoldDB" id="A0A151TPN8"/>
<proteinExistence type="predicted"/>
<keyword evidence="2" id="KW-1185">Reference proteome</keyword>
<dbReference type="EMBL" id="CM003606">
    <property type="protein sequence ID" value="KYP69034.1"/>
    <property type="molecule type" value="Genomic_DNA"/>
</dbReference>
<organism evidence="1 2">
    <name type="scientific">Cajanus cajan</name>
    <name type="common">Pigeon pea</name>
    <name type="synonym">Cajanus indicus</name>
    <dbReference type="NCBI Taxonomy" id="3821"/>
    <lineage>
        <taxon>Eukaryota</taxon>
        <taxon>Viridiplantae</taxon>
        <taxon>Streptophyta</taxon>
        <taxon>Embryophyta</taxon>
        <taxon>Tracheophyta</taxon>
        <taxon>Spermatophyta</taxon>
        <taxon>Magnoliopsida</taxon>
        <taxon>eudicotyledons</taxon>
        <taxon>Gunneridae</taxon>
        <taxon>Pentapetalae</taxon>
        <taxon>rosids</taxon>
        <taxon>fabids</taxon>
        <taxon>Fabales</taxon>
        <taxon>Fabaceae</taxon>
        <taxon>Papilionoideae</taxon>
        <taxon>50 kb inversion clade</taxon>
        <taxon>NPAAA clade</taxon>
        <taxon>indigoferoid/millettioid clade</taxon>
        <taxon>Phaseoleae</taxon>
        <taxon>Cajanus</taxon>
    </lineage>
</organism>
<dbReference type="Proteomes" id="UP000075243">
    <property type="component" value="Chromosome 4"/>
</dbReference>
<protein>
    <recommendedName>
        <fullName evidence="3">Copia protein</fullName>
    </recommendedName>
</protein>
<reference evidence="1 2" key="1">
    <citation type="journal article" date="2012" name="Nat. Biotechnol.">
        <title>Draft genome sequence of pigeonpea (Cajanus cajan), an orphan legume crop of resource-poor farmers.</title>
        <authorList>
            <person name="Varshney R.K."/>
            <person name="Chen W."/>
            <person name="Li Y."/>
            <person name="Bharti A.K."/>
            <person name="Saxena R.K."/>
            <person name="Schlueter J.A."/>
            <person name="Donoghue M.T."/>
            <person name="Azam S."/>
            <person name="Fan G."/>
            <person name="Whaley A.M."/>
            <person name="Farmer A.D."/>
            <person name="Sheridan J."/>
            <person name="Iwata A."/>
            <person name="Tuteja R."/>
            <person name="Penmetsa R.V."/>
            <person name="Wu W."/>
            <person name="Upadhyaya H.D."/>
            <person name="Yang S.P."/>
            <person name="Shah T."/>
            <person name="Saxena K.B."/>
            <person name="Michael T."/>
            <person name="McCombie W.R."/>
            <person name="Yang B."/>
            <person name="Zhang G."/>
            <person name="Yang H."/>
            <person name="Wang J."/>
            <person name="Spillane C."/>
            <person name="Cook D.R."/>
            <person name="May G.D."/>
            <person name="Xu X."/>
            <person name="Jackson S.A."/>
        </authorList>
    </citation>
    <scope>NUCLEOTIDE SEQUENCE [LARGE SCALE GENOMIC DNA]</scope>
    <source>
        <strain evidence="2">cv. Asha</strain>
    </source>
</reference>
<evidence type="ECO:0000313" key="1">
    <source>
        <dbReference type="EMBL" id="KYP69034.1"/>
    </source>
</evidence>
<evidence type="ECO:0008006" key="3">
    <source>
        <dbReference type="Google" id="ProtNLM"/>
    </source>
</evidence>
<sequence>MNVAPDGNINHFKAWFVAKGYTQIYGLDYGDTFSPISKITFVCLFLVMPTPRFTTSDKSHLVCHLRCSIYGLKQSPLVYVDDIAITGDDSNGICRLKSHLIEIDCHFVREKVVSGEIKIEFVHSSDRLAYVFIKSLKGPQVDYICNKLGAYHIYTPALRGSIKILWRFIRANHILSYHIISYHVISILTFYYK</sequence>
<evidence type="ECO:0000313" key="2">
    <source>
        <dbReference type="Proteomes" id="UP000075243"/>
    </source>
</evidence>
<gene>
    <name evidence="1" type="ORF">KK1_022684</name>
</gene>
<dbReference type="Gramene" id="C.cajan_22032.t">
    <property type="protein sequence ID" value="C.cajan_22032.t"/>
    <property type="gene ID" value="C.cajan_22032"/>
</dbReference>
<name>A0A151TPN8_CAJCA</name>
<accession>A0A151TPN8</accession>